<dbReference type="AlphaFoldDB" id="R7WAG1"/>
<dbReference type="GO" id="GO:0008180">
    <property type="term" value="C:COP9 signalosome"/>
    <property type="evidence" value="ECO:0007669"/>
    <property type="project" value="UniProtKB-KW"/>
</dbReference>
<sequence>MAKERQTGKRRRKGKGEVGERKTRDLPGNGARNPSCYLLSMRWFSLEEERVMQQSSADNRVCSNGESPDEVCCNDGVSDDICFDWAVALSRGCCDDEVLQLGWQLATSDSRPRMTWIMVCAVSDKNSTRDSVYEFAAQAAALSSGPQLAALVLEATSHPALFAFSELLTLPALSKLTGTQYASSLDLLRLFAYGTLKDYKSNSSALPALLPDQARKLKQLSVLTLAESTKVLPYDQLMQELDVSNVRELEDFLINECMYSGIVRGKLDQLRRCFEVQFAAGRDLTPDQLTNMIETLSDWLGTSDNLLHQIQEKIKWADTTSELNKKHQKEFEDRVEEAKKSVKQLILLNSGIAGPFSYLIAEVEQCKQADNDLRGHDDFLSESGGIMDFEEDRIRPKRRRQPMA</sequence>
<evidence type="ECO:0000256" key="1">
    <source>
        <dbReference type="ARBA" id="ARBA00008482"/>
    </source>
</evidence>
<dbReference type="EnsemblPlants" id="EMT16130">
    <property type="protein sequence ID" value="EMT16130"/>
    <property type="gene ID" value="F775_24488"/>
</dbReference>
<evidence type="ECO:0000256" key="2">
    <source>
        <dbReference type="ARBA" id="ARBA00022790"/>
    </source>
</evidence>
<proteinExistence type="inferred from homology"/>
<protein>
    <submittedName>
        <fullName evidence="4">Uncharacterized protein</fullName>
    </submittedName>
</protein>
<dbReference type="PROSITE" id="PS50250">
    <property type="entry name" value="PCI"/>
    <property type="match status" value="1"/>
</dbReference>
<name>R7WAG1_AEGTA</name>
<evidence type="ECO:0000313" key="4">
    <source>
        <dbReference type="EnsemblPlants" id="EMT16130"/>
    </source>
</evidence>
<dbReference type="InterPro" id="IPR045237">
    <property type="entry name" value="COPS7/eIF3m"/>
</dbReference>
<dbReference type="SMART" id="SM00088">
    <property type="entry name" value="PINT"/>
    <property type="match status" value="1"/>
</dbReference>
<dbReference type="InterPro" id="IPR000717">
    <property type="entry name" value="PCI_dom"/>
</dbReference>
<feature type="compositionally biased region" description="Basic and acidic residues" evidence="3">
    <location>
        <begin position="15"/>
        <end position="25"/>
    </location>
</feature>
<keyword evidence="2" id="KW-0736">Signalosome</keyword>
<comment type="similarity">
    <text evidence="1">Belongs to the CSN7/EIF3M family. CSN7 subfamily.</text>
</comment>
<accession>R7WAG1</accession>
<organism evidence="4">
    <name type="scientific">Aegilops tauschii</name>
    <name type="common">Tausch's goatgrass</name>
    <name type="synonym">Aegilops squarrosa</name>
    <dbReference type="NCBI Taxonomy" id="37682"/>
    <lineage>
        <taxon>Eukaryota</taxon>
        <taxon>Viridiplantae</taxon>
        <taxon>Streptophyta</taxon>
        <taxon>Embryophyta</taxon>
        <taxon>Tracheophyta</taxon>
        <taxon>Spermatophyta</taxon>
        <taxon>Magnoliopsida</taxon>
        <taxon>Liliopsida</taxon>
        <taxon>Poales</taxon>
        <taxon>Poaceae</taxon>
        <taxon>BOP clade</taxon>
        <taxon>Pooideae</taxon>
        <taxon>Triticodae</taxon>
        <taxon>Triticeae</taxon>
        <taxon>Triticinae</taxon>
        <taxon>Aegilops</taxon>
    </lineage>
</organism>
<dbReference type="PANTHER" id="PTHR15350">
    <property type="entry name" value="COP9 SIGNALOSOME COMPLEX SUBUNIT 7/DENDRITIC CELL PROTEIN GA17"/>
    <property type="match status" value="1"/>
</dbReference>
<evidence type="ECO:0000256" key="3">
    <source>
        <dbReference type="SAM" id="MobiDB-lite"/>
    </source>
</evidence>
<dbReference type="PANTHER" id="PTHR15350:SF5">
    <property type="entry name" value="COP9 SIGNALOSOME COMPLEX SUBUNIT 7"/>
    <property type="match status" value="1"/>
</dbReference>
<reference evidence="4" key="1">
    <citation type="submission" date="2015-06" db="UniProtKB">
        <authorList>
            <consortium name="EnsemblPlants"/>
        </authorList>
    </citation>
    <scope>IDENTIFICATION</scope>
</reference>
<dbReference type="Pfam" id="PF01399">
    <property type="entry name" value="PCI"/>
    <property type="match status" value="1"/>
</dbReference>
<feature type="region of interest" description="Disordered" evidence="3">
    <location>
        <begin position="1"/>
        <end position="32"/>
    </location>
</feature>